<evidence type="ECO:0000313" key="2">
    <source>
        <dbReference type="Proteomes" id="UP001066276"/>
    </source>
</evidence>
<comment type="caution">
    <text evidence="1">The sequence shown here is derived from an EMBL/GenBank/DDBJ whole genome shotgun (WGS) entry which is preliminary data.</text>
</comment>
<feature type="non-terminal residue" evidence="1">
    <location>
        <position position="90"/>
    </location>
</feature>
<accession>A0AAV7WTY9</accession>
<evidence type="ECO:0000313" key="1">
    <source>
        <dbReference type="EMBL" id="KAJ1217567.1"/>
    </source>
</evidence>
<dbReference type="EMBL" id="JANPWB010000001">
    <property type="protein sequence ID" value="KAJ1217567.1"/>
    <property type="molecule type" value="Genomic_DNA"/>
</dbReference>
<gene>
    <name evidence="1" type="ORF">NDU88_005161</name>
</gene>
<dbReference type="AlphaFoldDB" id="A0AAV7WTY9"/>
<feature type="non-terminal residue" evidence="1">
    <location>
        <position position="1"/>
    </location>
</feature>
<dbReference type="Proteomes" id="UP001066276">
    <property type="component" value="Chromosome 1_1"/>
</dbReference>
<name>A0AAV7WTY9_PLEWA</name>
<proteinExistence type="predicted"/>
<reference evidence="1" key="1">
    <citation type="journal article" date="2022" name="bioRxiv">
        <title>Sequencing and chromosome-scale assembly of the giantPleurodeles waltlgenome.</title>
        <authorList>
            <person name="Brown T."/>
            <person name="Elewa A."/>
            <person name="Iarovenko S."/>
            <person name="Subramanian E."/>
            <person name="Araus A.J."/>
            <person name="Petzold A."/>
            <person name="Susuki M."/>
            <person name="Suzuki K.-i.T."/>
            <person name="Hayashi T."/>
            <person name="Toyoda A."/>
            <person name="Oliveira C."/>
            <person name="Osipova E."/>
            <person name="Leigh N.D."/>
            <person name="Simon A."/>
            <person name="Yun M.H."/>
        </authorList>
    </citation>
    <scope>NUCLEOTIDE SEQUENCE</scope>
    <source>
        <strain evidence="1">20211129_DDA</strain>
        <tissue evidence="1">Liver</tissue>
    </source>
</reference>
<protein>
    <submittedName>
        <fullName evidence="1">Uncharacterized protein</fullName>
    </submittedName>
</protein>
<sequence length="90" mass="10352">KITNFFPQDGHAIKVARKRYKDELAARKTELRESAWEELIEASKNRDTTAFWQVANSPLLIDKVKMTVGTVIPAQVWVDHLSKKCIIENN</sequence>
<keyword evidence="2" id="KW-1185">Reference proteome</keyword>
<organism evidence="1 2">
    <name type="scientific">Pleurodeles waltl</name>
    <name type="common">Iberian ribbed newt</name>
    <dbReference type="NCBI Taxonomy" id="8319"/>
    <lineage>
        <taxon>Eukaryota</taxon>
        <taxon>Metazoa</taxon>
        <taxon>Chordata</taxon>
        <taxon>Craniata</taxon>
        <taxon>Vertebrata</taxon>
        <taxon>Euteleostomi</taxon>
        <taxon>Amphibia</taxon>
        <taxon>Batrachia</taxon>
        <taxon>Caudata</taxon>
        <taxon>Salamandroidea</taxon>
        <taxon>Salamandridae</taxon>
        <taxon>Pleurodelinae</taxon>
        <taxon>Pleurodeles</taxon>
    </lineage>
</organism>